<sequence length="233" mass="27000">TSTLFNRAEKNEIKNGVIIREILLTLREEGMKKYQPNVSKVIQGYKKSANEILLPLLICGLLQRNIKEWPQINKVKTIPQSRLYNEAHYFGIYAIPKGKFYHFSSSGNIRAQEDSFNNEILNKLANICTKHFMKVVTVLLYDIRGSSFMTLKLHNAEREQMIIKNFHTTMAKIAIEYGAFLLKDIGDGGIIWFGKNSQELYNSIYRESKTKKFKNLIYSLLFVMSLLYQSLRG</sequence>
<dbReference type="SUPFAM" id="SSF55073">
    <property type="entry name" value="Nucleotide cyclase"/>
    <property type="match status" value="1"/>
</dbReference>
<feature type="non-terminal residue" evidence="1">
    <location>
        <position position="1"/>
    </location>
</feature>
<dbReference type="EMBL" id="BARU01028246">
    <property type="protein sequence ID" value="GAH68457.1"/>
    <property type="molecule type" value="Genomic_DNA"/>
</dbReference>
<evidence type="ECO:0008006" key="2">
    <source>
        <dbReference type="Google" id="ProtNLM"/>
    </source>
</evidence>
<dbReference type="InterPro" id="IPR029787">
    <property type="entry name" value="Nucleotide_cyclase"/>
</dbReference>
<comment type="caution">
    <text evidence="1">The sequence shown here is derived from an EMBL/GenBank/DDBJ whole genome shotgun (WGS) entry which is preliminary data.</text>
</comment>
<name>X1HGC6_9ZZZZ</name>
<dbReference type="Gene3D" id="3.30.70.1230">
    <property type="entry name" value="Nucleotide cyclase"/>
    <property type="match status" value="1"/>
</dbReference>
<accession>X1HGC6</accession>
<organism evidence="1">
    <name type="scientific">marine sediment metagenome</name>
    <dbReference type="NCBI Taxonomy" id="412755"/>
    <lineage>
        <taxon>unclassified sequences</taxon>
        <taxon>metagenomes</taxon>
        <taxon>ecological metagenomes</taxon>
    </lineage>
</organism>
<protein>
    <recommendedName>
        <fullName evidence="2">Guanylate cyclase domain-containing protein</fullName>
    </recommendedName>
</protein>
<evidence type="ECO:0000313" key="1">
    <source>
        <dbReference type="EMBL" id="GAH68457.1"/>
    </source>
</evidence>
<proteinExistence type="predicted"/>
<dbReference type="AlphaFoldDB" id="X1HGC6"/>
<gene>
    <name evidence="1" type="ORF">S03H2_45121</name>
</gene>
<reference evidence="1" key="1">
    <citation type="journal article" date="2014" name="Front. Microbiol.">
        <title>High frequency of phylogenetically diverse reductive dehalogenase-homologous genes in deep subseafloor sedimentary metagenomes.</title>
        <authorList>
            <person name="Kawai M."/>
            <person name="Futagami T."/>
            <person name="Toyoda A."/>
            <person name="Takaki Y."/>
            <person name="Nishi S."/>
            <person name="Hori S."/>
            <person name="Arai W."/>
            <person name="Tsubouchi T."/>
            <person name="Morono Y."/>
            <person name="Uchiyama I."/>
            <person name="Ito T."/>
            <person name="Fujiyama A."/>
            <person name="Inagaki F."/>
            <person name="Takami H."/>
        </authorList>
    </citation>
    <scope>NUCLEOTIDE SEQUENCE</scope>
    <source>
        <strain evidence="1">Expedition CK06-06</strain>
    </source>
</reference>